<evidence type="ECO:0000313" key="2">
    <source>
        <dbReference type="EnsemblPlants" id="Zm00001eb205980_P001"/>
    </source>
</evidence>
<sequence>MVRPFLDDFCFDDANAVVASGSLAALHKVVSLTGQALREVINAVGSSLGLSPPEEDMLMRMLQVVIECLHVPAAAALKDQHVCMVVNTCFRVVH</sequence>
<dbReference type="PaxDb" id="4577-GRMZM2G374255_P01"/>
<dbReference type="STRING" id="4577.A0A1D6QRE0"/>
<accession>A0A3L6F0Y7</accession>
<dbReference type="Proteomes" id="UP000007305">
    <property type="component" value="Chromosome 4"/>
</dbReference>
<dbReference type="AlphaFoldDB" id="A0A1D6QRE0"/>
<organism evidence="2 3">
    <name type="scientific">Zea mays</name>
    <name type="common">Maize</name>
    <dbReference type="NCBI Taxonomy" id="4577"/>
    <lineage>
        <taxon>Eukaryota</taxon>
        <taxon>Viridiplantae</taxon>
        <taxon>Streptophyta</taxon>
        <taxon>Embryophyta</taxon>
        <taxon>Tracheophyta</taxon>
        <taxon>Spermatophyta</taxon>
        <taxon>Magnoliopsida</taxon>
        <taxon>Liliopsida</taxon>
        <taxon>Poales</taxon>
        <taxon>Poaceae</taxon>
        <taxon>PACMAD clade</taxon>
        <taxon>Panicoideae</taxon>
        <taxon>Andropogonodae</taxon>
        <taxon>Andropogoneae</taxon>
        <taxon>Tripsacinae</taxon>
        <taxon>Zea</taxon>
    </lineage>
</organism>
<accession>A0A1D6QRE0</accession>
<dbReference type="EMBL" id="CM000780">
    <property type="protein sequence ID" value="AQK60072.1"/>
    <property type="molecule type" value="Genomic_DNA"/>
</dbReference>
<dbReference type="SMR" id="A0A1D6QRE0"/>
<evidence type="ECO:0000313" key="1">
    <source>
        <dbReference type="EMBL" id="AQK60072.1"/>
    </source>
</evidence>
<evidence type="ECO:0000313" key="3">
    <source>
        <dbReference type="Proteomes" id="UP000007305"/>
    </source>
</evidence>
<reference evidence="1" key="2">
    <citation type="submission" date="2015-12" db="EMBL/GenBank/DDBJ databases">
        <title>Update maize B73 reference genome by single molecule sequencing technologies.</title>
        <authorList>
            <consortium name="Maize Genome Sequencing Project"/>
            <person name="Ware D."/>
        </authorList>
    </citation>
    <scope>NUCLEOTIDE SEQUENCE</scope>
    <source>
        <tissue evidence="1">Seedling</tissue>
    </source>
</reference>
<gene>
    <name evidence="1" type="ORF">ZEAMMB73_Zm00001d053670</name>
</gene>
<reference evidence="2" key="3">
    <citation type="submission" date="2019-07" db="EMBL/GenBank/DDBJ databases">
        <authorList>
            <person name="Seetharam A."/>
            <person name="Woodhouse M."/>
            <person name="Cannon E."/>
        </authorList>
    </citation>
    <scope>NUCLEOTIDE SEQUENCE [LARGE SCALE GENOMIC DNA]</scope>
    <source>
        <strain evidence="2">cv. B73</strain>
    </source>
</reference>
<dbReference type="Gramene" id="Zm00001eb205980_T001">
    <property type="protein sequence ID" value="Zm00001eb205980_P001"/>
    <property type="gene ID" value="Zm00001eb205980"/>
</dbReference>
<protein>
    <submittedName>
        <fullName evidence="1 2">Uncharacterized protein</fullName>
    </submittedName>
</protein>
<reference evidence="3" key="1">
    <citation type="journal article" date="2009" name="Science">
        <title>The B73 maize genome: complexity, diversity, and dynamics.</title>
        <authorList>
            <person name="Schnable P.S."/>
            <person name="Ware D."/>
            <person name="Fulton R.S."/>
            <person name="Stein J.C."/>
            <person name="Wei F."/>
            <person name="Pasternak S."/>
            <person name="Liang C."/>
            <person name="Zhang J."/>
            <person name="Fulton L."/>
            <person name="Graves T.A."/>
            <person name="Minx P."/>
            <person name="Reily A.D."/>
            <person name="Courtney L."/>
            <person name="Kruchowski S.S."/>
            <person name="Tomlinson C."/>
            <person name="Strong C."/>
            <person name="Delehaunty K."/>
            <person name="Fronick C."/>
            <person name="Courtney B."/>
            <person name="Rock S.M."/>
            <person name="Belter E."/>
            <person name="Du F."/>
            <person name="Kim K."/>
            <person name="Abbott R.M."/>
            <person name="Cotton M."/>
            <person name="Levy A."/>
            <person name="Marchetto P."/>
            <person name="Ochoa K."/>
            <person name="Jackson S.M."/>
            <person name="Gillam B."/>
            <person name="Chen W."/>
            <person name="Yan L."/>
            <person name="Higginbotham J."/>
            <person name="Cardenas M."/>
            <person name="Waligorski J."/>
            <person name="Applebaum E."/>
            <person name="Phelps L."/>
            <person name="Falcone J."/>
            <person name="Kanchi K."/>
            <person name="Thane T."/>
            <person name="Scimone A."/>
            <person name="Thane N."/>
            <person name="Henke J."/>
            <person name="Wang T."/>
            <person name="Ruppert J."/>
            <person name="Shah N."/>
            <person name="Rotter K."/>
            <person name="Hodges J."/>
            <person name="Ingenthron E."/>
            <person name="Cordes M."/>
            <person name="Kohlberg S."/>
            <person name="Sgro J."/>
            <person name="Delgado B."/>
            <person name="Mead K."/>
            <person name="Chinwalla A."/>
            <person name="Leonard S."/>
            <person name="Crouse K."/>
            <person name="Collura K."/>
            <person name="Kudrna D."/>
            <person name="Currie J."/>
            <person name="He R."/>
            <person name="Angelova A."/>
            <person name="Rajasekar S."/>
            <person name="Mueller T."/>
            <person name="Lomeli R."/>
            <person name="Scara G."/>
            <person name="Ko A."/>
            <person name="Delaney K."/>
            <person name="Wissotski M."/>
            <person name="Lopez G."/>
            <person name="Campos D."/>
            <person name="Braidotti M."/>
            <person name="Ashley E."/>
            <person name="Golser W."/>
            <person name="Kim H."/>
            <person name="Lee S."/>
            <person name="Lin J."/>
            <person name="Dujmic Z."/>
            <person name="Kim W."/>
            <person name="Talag J."/>
            <person name="Zuccolo A."/>
            <person name="Fan C."/>
            <person name="Sebastian A."/>
            <person name="Kramer M."/>
            <person name="Spiegel L."/>
            <person name="Nascimento L."/>
            <person name="Zutavern T."/>
            <person name="Miller B."/>
            <person name="Ambroise C."/>
            <person name="Muller S."/>
            <person name="Spooner W."/>
            <person name="Narechania A."/>
            <person name="Ren L."/>
            <person name="Wei S."/>
            <person name="Kumari S."/>
            <person name="Faga B."/>
            <person name="Levy M.J."/>
            <person name="McMahan L."/>
            <person name="Van Buren P."/>
            <person name="Vaughn M.W."/>
            <person name="Ying K."/>
            <person name="Yeh C.-T."/>
            <person name="Emrich S.J."/>
            <person name="Jia Y."/>
            <person name="Kalyanaraman A."/>
            <person name="Hsia A.-P."/>
            <person name="Barbazuk W.B."/>
            <person name="Baucom R.S."/>
            <person name="Brutnell T.P."/>
            <person name="Carpita N.C."/>
            <person name="Chaparro C."/>
            <person name="Chia J.-M."/>
            <person name="Deragon J.-M."/>
            <person name="Estill J.C."/>
            <person name="Fu Y."/>
            <person name="Jeddeloh J.A."/>
            <person name="Han Y."/>
            <person name="Lee H."/>
            <person name="Li P."/>
            <person name="Lisch D.R."/>
            <person name="Liu S."/>
            <person name="Liu Z."/>
            <person name="Nagel D.H."/>
            <person name="McCann M.C."/>
            <person name="SanMiguel P."/>
            <person name="Myers A.M."/>
            <person name="Nettleton D."/>
            <person name="Nguyen J."/>
            <person name="Penning B.W."/>
            <person name="Ponnala L."/>
            <person name="Schneider K.L."/>
            <person name="Schwartz D.C."/>
            <person name="Sharma A."/>
            <person name="Soderlund C."/>
            <person name="Springer N.M."/>
            <person name="Sun Q."/>
            <person name="Wang H."/>
            <person name="Waterman M."/>
            <person name="Westerman R."/>
            <person name="Wolfgruber T.K."/>
            <person name="Yang L."/>
            <person name="Yu Y."/>
            <person name="Zhang L."/>
            <person name="Zhou S."/>
            <person name="Zhu Q."/>
            <person name="Bennetzen J.L."/>
            <person name="Dawe R.K."/>
            <person name="Jiang J."/>
            <person name="Jiang N."/>
            <person name="Presting G.G."/>
            <person name="Wessler S.R."/>
            <person name="Aluru S."/>
            <person name="Martienssen R.A."/>
            <person name="Clifton S.W."/>
            <person name="McCombie W.R."/>
            <person name="Wing R.A."/>
            <person name="Wilson R.K."/>
        </authorList>
    </citation>
    <scope>NUCLEOTIDE SEQUENCE [LARGE SCALE GENOMIC DNA]</scope>
    <source>
        <strain evidence="3">cv. B73</strain>
    </source>
</reference>
<keyword evidence="3" id="KW-1185">Reference proteome</keyword>
<proteinExistence type="predicted"/>
<name>A0A1D6QRE0_MAIZE</name>
<reference evidence="2" key="4">
    <citation type="submission" date="2021-05" db="UniProtKB">
        <authorList>
            <consortium name="EnsemblPlants"/>
        </authorList>
    </citation>
    <scope>IDENTIFICATION</scope>
    <source>
        <strain evidence="2">cv. B73</strain>
    </source>
</reference>
<dbReference type="EnsemblPlants" id="Zm00001eb205980_T001">
    <property type="protein sequence ID" value="Zm00001eb205980_P001"/>
    <property type="gene ID" value="Zm00001eb205980"/>
</dbReference>